<dbReference type="Gene3D" id="3.30.200.60">
    <property type="entry name" value="Peptidase C65 Otubain, subdomain 1"/>
    <property type="match status" value="1"/>
</dbReference>
<evidence type="ECO:0000256" key="1">
    <source>
        <dbReference type="SAM" id="MobiDB-lite"/>
    </source>
</evidence>
<comment type="caution">
    <text evidence="2">The sequence shown here is derived from an EMBL/GenBank/DDBJ whole genome shotgun (WGS) entry which is preliminary data.</text>
</comment>
<sequence length="369" mass="41112">MQSEFVQIFDAILQLIPFPDGRIDAVDMLVHRFNDADNANNLLYYARLLASSWLKSGTPEAEDYVPFLLDMGGIDEYCDNVINIPNREIEEVGLRILWNVLLKPTDMVLEIAYLDRSVGEEVNTYRIPDEATGRDPSTLGPLICLLFRPDHYDILYRHPAPALVPDHSSGEAAIHADLQVNRVAHLSYDQQNTAHTTLQDYYQDDADNVLLSLIPGLGAAGSAAATVPAFWDVAGSHMSPYTPSPQPSWAPSPFNNDLSISLRQSKEQPQLDAAQLAPAEPVPAVQPSRTATTPPFRLSEHCYHQVNGQGLEKEGWQEPTFSTATFKNSCFNTAHFQNPNFHPEEYHPDQEEDDHEVAKAARPRKGRGT</sequence>
<gene>
    <name evidence="2" type="ORF">DL546_000489</name>
</gene>
<proteinExistence type="predicted"/>
<feature type="region of interest" description="Disordered" evidence="1">
    <location>
        <begin position="333"/>
        <end position="369"/>
    </location>
</feature>
<evidence type="ECO:0000313" key="3">
    <source>
        <dbReference type="Proteomes" id="UP000275385"/>
    </source>
</evidence>
<dbReference type="CDD" id="cd22749">
    <property type="entry name" value="Otubain_C65"/>
    <property type="match status" value="1"/>
</dbReference>
<dbReference type="GO" id="GO:0004843">
    <property type="term" value="F:cysteine-type deubiquitinase activity"/>
    <property type="evidence" value="ECO:0007669"/>
    <property type="project" value="TreeGrafter"/>
</dbReference>
<keyword evidence="3" id="KW-1185">Reference proteome</keyword>
<dbReference type="GO" id="GO:0005634">
    <property type="term" value="C:nucleus"/>
    <property type="evidence" value="ECO:0007669"/>
    <property type="project" value="TreeGrafter"/>
</dbReference>
<dbReference type="OrthoDB" id="18915at2759"/>
<dbReference type="PANTHER" id="PTHR12931">
    <property type="entry name" value="UBIQUITIN THIOLESTERASE PROTEIN OTUB"/>
    <property type="match status" value="1"/>
</dbReference>
<dbReference type="GO" id="GO:0071108">
    <property type="term" value="P:protein K48-linked deubiquitination"/>
    <property type="evidence" value="ECO:0007669"/>
    <property type="project" value="TreeGrafter"/>
</dbReference>
<organism evidence="2 3">
    <name type="scientific">Coniochaeta pulveracea</name>
    <dbReference type="NCBI Taxonomy" id="177199"/>
    <lineage>
        <taxon>Eukaryota</taxon>
        <taxon>Fungi</taxon>
        <taxon>Dikarya</taxon>
        <taxon>Ascomycota</taxon>
        <taxon>Pezizomycotina</taxon>
        <taxon>Sordariomycetes</taxon>
        <taxon>Sordariomycetidae</taxon>
        <taxon>Coniochaetales</taxon>
        <taxon>Coniochaetaceae</taxon>
        <taxon>Coniochaeta</taxon>
    </lineage>
</organism>
<dbReference type="InterPro" id="IPR038765">
    <property type="entry name" value="Papain-like_cys_pep_sf"/>
</dbReference>
<dbReference type="Proteomes" id="UP000275385">
    <property type="component" value="Unassembled WGS sequence"/>
</dbReference>
<dbReference type="SUPFAM" id="SSF54001">
    <property type="entry name" value="Cysteine proteinases"/>
    <property type="match status" value="1"/>
</dbReference>
<dbReference type="Pfam" id="PF10275">
    <property type="entry name" value="Peptidase_C65"/>
    <property type="match status" value="1"/>
</dbReference>
<protein>
    <recommendedName>
        <fullName evidence="4">Ubiquitinyl hydrolase 1</fullName>
    </recommendedName>
</protein>
<dbReference type="EMBL" id="QVQW01000032">
    <property type="protein sequence ID" value="RKU44269.1"/>
    <property type="molecule type" value="Genomic_DNA"/>
</dbReference>
<dbReference type="GO" id="GO:0043130">
    <property type="term" value="F:ubiquitin binding"/>
    <property type="evidence" value="ECO:0007669"/>
    <property type="project" value="TreeGrafter"/>
</dbReference>
<dbReference type="InterPro" id="IPR042468">
    <property type="entry name" value="Peptidase_C65_otubain_sub1"/>
</dbReference>
<accession>A0A420Y8R0</accession>
<dbReference type="PANTHER" id="PTHR12931:SF15">
    <property type="entry name" value="UBIQUITIN THIOESTERASE OTUBAIN-LIKE"/>
    <property type="match status" value="1"/>
</dbReference>
<evidence type="ECO:0008006" key="4">
    <source>
        <dbReference type="Google" id="ProtNLM"/>
    </source>
</evidence>
<dbReference type="STRING" id="177199.A0A420Y8R0"/>
<evidence type="ECO:0000313" key="2">
    <source>
        <dbReference type="EMBL" id="RKU44269.1"/>
    </source>
</evidence>
<dbReference type="InterPro" id="IPR019400">
    <property type="entry name" value="Peptidase_C65_otubain"/>
</dbReference>
<name>A0A420Y8R0_9PEZI</name>
<dbReference type="AlphaFoldDB" id="A0A420Y8R0"/>
<reference evidence="2 3" key="1">
    <citation type="submission" date="2018-08" db="EMBL/GenBank/DDBJ databases">
        <title>Draft genome of the lignicolous fungus Coniochaeta pulveracea.</title>
        <authorList>
            <person name="Borstlap C.J."/>
            <person name="De Witt R.N."/>
            <person name="Botha A."/>
            <person name="Volschenk H."/>
        </authorList>
    </citation>
    <scope>NUCLEOTIDE SEQUENCE [LARGE SCALE GENOMIC DNA]</scope>
    <source>
        <strain evidence="2 3">CAB683</strain>
    </source>
</reference>